<accession>A0A835VET5</accession>
<proteinExistence type="predicted"/>
<dbReference type="OrthoDB" id="6409159at2759"/>
<keyword evidence="2" id="KW-1185">Reference proteome</keyword>
<comment type="caution">
    <text evidence="1">The sequence shown here is derived from an EMBL/GenBank/DDBJ whole genome shotgun (WGS) entry which is preliminary data.</text>
</comment>
<sequence>MKEIGVKKEPGYSWIEVGNEVHRFMVGDSWHPQSPKVHAHLDVLWEQMKEAGYVPDKSCVLPQCTREWHTLNTLPSDHKVPLVSHLVVIALTQTVEHSEQKKADQILQGRG</sequence>
<gene>
    <name evidence="1" type="ORF">HPP92_000838</name>
</gene>
<reference evidence="1 2" key="1">
    <citation type="journal article" date="2020" name="Nat. Food">
        <title>A phased Vanilla planifolia genome enables genetic improvement of flavour and production.</title>
        <authorList>
            <person name="Hasing T."/>
            <person name="Tang H."/>
            <person name="Brym M."/>
            <person name="Khazi F."/>
            <person name="Huang T."/>
            <person name="Chambers A.H."/>
        </authorList>
    </citation>
    <scope>NUCLEOTIDE SEQUENCE [LARGE SCALE GENOMIC DNA]</scope>
    <source>
        <tissue evidence="1">Leaf</tissue>
    </source>
</reference>
<evidence type="ECO:0000313" key="2">
    <source>
        <dbReference type="Proteomes" id="UP000636800"/>
    </source>
</evidence>
<dbReference type="EMBL" id="JADCNL010000001">
    <property type="protein sequence ID" value="KAG0496147.1"/>
    <property type="molecule type" value="Genomic_DNA"/>
</dbReference>
<organism evidence="1 2">
    <name type="scientific">Vanilla planifolia</name>
    <name type="common">Vanilla</name>
    <dbReference type="NCBI Taxonomy" id="51239"/>
    <lineage>
        <taxon>Eukaryota</taxon>
        <taxon>Viridiplantae</taxon>
        <taxon>Streptophyta</taxon>
        <taxon>Embryophyta</taxon>
        <taxon>Tracheophyta</taxon>
        <taxon>Spermatophyta</taxon>
        <taxon>Magnoliopsida</taxon>
        <taxon>Liliopsida</taxon>
        <taxon>Asparagales</taxon>
        <taxon>Orchidaceae</taxon>
        <taxon>Vanilloideae</taxon>
        <taxon>Vanilleae</taxon>
        <taxon>Vanilla</taxon>
    </lineage>
</organism>
<protein>
    <submittedName>
        <fullName evidence="1">Uncharacterized protein</fullName>
    </submittedName>
</protein>
<dbReference type="AlphaFoldDB" id="A0A835VET5"/>
<evidence type="ECO:0000313" key="1">
    <source>
        <dbReference type="EMBL" id="KAG0496147.1"/>
    </source>
</evidence>
<name>A0A835VET5_VANPL</name>
<dbReference type="Proteomes" id="UP000636800">
    <property type="component" value="Chromosome 1"/>
</dbReference>